<evidence type="ECO:0000256" key="5">
    <source>
        <dbReference type="ARBA" id="ARBA00012728"/>
    </source>
</evidence>
<dbReference type="InterPro" id="IPR016066">
    <property type="entry name" value="A-D-PHexomutase_CS"/>
</dbReference>
<dbReference type="Pfam" id="PF02880">
    <property type="entry name" value="PGM_PMM_III"/>
    <property type="match status" value="1"/>
</dbReference>
<comment type="catalytic activity">
    <reaction evidence="17">
        <text>O-phospho-L-seryl-[protein] + alpha-D-glucose 1-phosphate = alpha-D-glucose 1,6-bisphosphate + L-seryl-[protein]</text>
        <dbReference type="Rhea" id="RHEA:68748"/>
        <dbReference type="Rhea" id="RHEA-COMP:9863"/>
        <dbReference type="Rhea" id="RHEA-COMP:11604"/>
        <dbReference type="ChEBI" id="CHEBI:29999"/>
        <dbReference type="ChEBI" id="CHEBI:58392"/>
        <dbReference type="ChEBI" id="CHEBI:58601"/>
        <dbReference type="ChEBI" id="CHEBI:83421"/>
    </reaction>
</comment>
<comment type="catalytic activity">
    <reaction evidence="1">
        <text>alpha-D-glucose 1-phosphate = alpha-D-glucose 6-phosphate</text>
        <dbReference type="Rhea" id="RHEA:23536"/>
        <dbReference type="ChEBI" id="CHEBI:58225"/>
        <dbReference type="ChEBI" id="CHEBI:58601"/>
        <dbReference type="EC" id="5.4.2.2"/>
    </reaction>
</comment>
<evidence type="ECO:0000256" key="2">
    <source>
        <dbReference type="ARBA" id="ARBA00001946"/>
    </source>
</evidence>
<evidence type="ECO:0000256" key="12">
    <source>
        <dbReference type="ARBA" id="ARBA00022946"/>
    </source>
</evidence>
<organism evidence="22">
    <name type="scientific">Picocystis salinarum</name>
    <dbReference type="NCBI Taxonomy" id="88271"/>
    <lineage>
        <taxon>Eukaryota</taxon>
        <taxon>Viridiplantae</taxon>
        <taxon>Chlorophyta</taxon>
        <taxon>Picocystophyceae</taxon>
        <taxon>Picocystales</taxon>
        <taxon>Picocystaceae</taxon>
        <taxon>Picocystis</taxon>
    </lineage>
</organism>
<dbReference type="FunFam" id="3.40.120.10:FF:000005">
    <property type="entry name" value="Phosphoglucomutase 5"/>
    <property type="match status" value="1"/>
</dbReference>
<comment type="subcellular location">
    <subcellularLocation>
        <location evidence="3">Plastid</location>
        <location evidence="3">Chloroplast</location>
    </subcellularLocation>
</comment>
<feature type="domain" description="Alpha-D-phosphohexomutase alpha/beta/alpha" evidence="21">
    <location>
        <begin position="306"/>
        <end position="408"/>
    </location>
</feature>
<dbReference type="EC" id="5.4.2.2" evidence="5"/>
<evidence type="ECO:0000259" key="19">
    <source>
        <dbReference type="Pfam" id="PF02878"/>
    </source>
</evidence>
<evidence type="ECO:0000256" key="6">
    <source>
        <dbReference type="ARBA" id="ARBA00022526"/>
    </source>
</evidence>
<dbReference type="Gene3D" id="3.40.120.10">
    <property type="entry name" value="Alpha-D-Glucose-1,6-Bisphosphate, subunit A, domain 3"/>
    <property type="match status" value="3"/>
</dbReference>
<dbReference type="PROSITE" id="PS00710">
    <property type="entry name" value="PGM_PMM"/>
    <property type="match status" value="1"/>
</dbReference>
<comment type="similarity">
    <text evidence="4 18">Belongs to the phosphohexose mutase family.</text>
</comment>
<dbReference type="GO" id="GO:0006006">
    <property type="term" value="P:glucose metabolic process"/>
    <property type="evidence" value="ECO:0007669"/>
    <property type="project" value="UniProtKB-KW"/>
</dbReference>
<keyword evidence="14" id="KW-0119">Carbohydrate metabolism</keyword>
<dbReference type="Pfam" id="PF02878">
    <property type="entry name" value="PGM_PMM_I"/>
    <property type="match status" value="1"/>
</dbReference>
<evidence type="ECO:0000256" key="15">
    <source>
        <dbReference type="ARBA" id="ARBA00041398"/>
    </source>
</evidence>
<dbReference type="InterPro" id="IPR036900">
    <property type="entry name" value="A-D-PHexomutase_C_sf"/>
</dbReference>
<evidence type="ECO:0000256" key="13">
    <source>
        <dbReference type="ARBA" id="ARBA00023235"/>
    </source>
</evidence>
<dbReference type="FunFam" id="3.40.120.10:FF:000004">
    <property type="entry name" value="Phosphoglucomutase 5"/>
    <property type="match status" value="1"/>
</dbReference>
<gene>
    <name evidence="22" type="ORF">PSAL00342_LOCUS3712</name>
</gene>
<dbReference type="Pfam" id="PF02879">
    <property type="entry name" value="PGM_PMM_II"/>
    <property type="match status" value="1"/>
</dbReference>
<dbReference type="GO" id="GO:0004614">
    <property type="term" value="F:phosphoglucomutase activity"/>
    <property type="evidence" value="ECO:0007669"/>
    <property type="project" value="UniProtKB-EC"/>
</dbReference>
<evidence type="ECO:0000256" key="17">
    <source>
        <dbReference type="ARBA" id="ARBA00049409"/>
    </source>
</evidence>
<dbReference type="PANTHER" id="PTHR22573">
    <property type="entry name" value="PHOSPHOHEXOMUTASE FAMILY MEMBER"/>
    <property type="match status" value="1"/>
</dbReference>
<proteinExistence type="inferred from homology"/>
<dbReference type="PANTHER" id="PTHR22573:SF59">
    <property type="entry name" value="PHOSPHOGLUCOMUTASE, CHLOROPLASTIC"/>
    <property type="match status" value="1"/>
</dbReference>
<dbReference type="Gene3D" id="3.30.310.50">
    <property type="entry name" value="Alpha-D-phosphohexomutase, C-terminal domain"/>
    <property type="match status" value="1"/>
</dbReference>
<evidence type="ECO:0000256" key="16">
    <source>
        <dbReference type="ARBA" id="ARBA00049318"/>
    </source>
</evidence>
<keyword evidence="8" id="KW-0597">Phosphoprotein</keyword>
<keyword evidence="13" id="KW-0413">Isomerase</keyword>
<evidence type="ECO:0000256" key="7">
    <source>
        <dbReference type="ARBA" id="ARBA00022528"/>
    </source>
</evidence>
<evidence type="ECO:0000259" key="21">
    <source>
        <dbReference type="Pfam" id="PF02880"/>
    </source>
</evidence>
<keyword evidence="6" id="KW-0313">Glucose metabolism</keyword>
<protein>
    <recommendedName>
        <fullName evidence="5">phosphoglucomutase (alpha-D-glucose-1,6-bisphosphate-dependent)</fullName>
        <ecNumber evidence="5">5.4.2.2</ecNumber>
    </recommendedName>
    <alternativeName>
        <fullName evidence="15">Glucose phosphomutase</fullName>
    </alternativeName>
</protein>
<accession>A0A7S3XCB7</accession>
<evidence type="ECO:0000256" key="18">
    <source>
        <dbReference type="RuleBase" id="RU004326"/>
    </source>
</evidence>
<dbReference type="InterPro" id="IPR005845">
    <property type="entry name" value="A-D-PHexomutase_a/b/a-II"/>
</dbReference>
<keyword evidence="7" id="KW-0150">Chloroplast</keyword>
<comment type="cofactor">
    <cofactor evidence="2">
        <name>Mg(2+)</name>
        <dbReference type="ChEBI" id="CHEBI:18420"/>
    </cofactor>
</comment>
<dbReference type="FunFam" id="3.30.310.50:FF:000002">
    <property type="entry name" value="Phosphoglucomutase 5"/>
    <property type="match status" value="1"/>
</dbReference>
<evidence type="ECO:0000256" key="14">
    <source>
        <dbReference type="ARBA" id="ARBA00023277"/>
    </source>
</evidence>
<dbReference type="InterPro" id="IPR005841">
    <property type="entry name" value="Alpha-D-phosphohexomutase_SF"/>
</dbReference>
<keyword evidence="9" id="KW-0934">Plastid</keyword>
<feature type="domain" description="Alpha-D-phosphohexomutase alpha/beta/alpha" evidence="20">
    <location>
        <begin position="195"/>
        <end position="297"/>
    </location>
</feature>
<evidence type="ECO:0000256" key="3">
    <source>
        <dbReference type="ARBA" id="ARBA00004229"/>
    </source>
</evidence>
<evidence type="ECO:0000256" key="8">
    <source>
        <dbReference type="ARBA" id="ARBA00022553"/>
    </source>
</evidence>
<evidence type="ECO:0000256" key="1">
    <source>
        <dbReference type="ARBA" id="ARBA00000443"/>
    </source>
</evidence>
<dbReference type="InterPro" id="IPR045244">
    <property type="entry name" value="PGM"/>
</dbReference>
<evidence type="ECO:0000259" key="20">
    <source>
        <dbReference type="Pfam" id="PF02879"/>
    </source>
</evidence>
<feature type="domain" description="Alpha-D-phosphohexomutase alpha/beta/alpha" evidence="19">
    <location>
        <begin position="23"/>
        <end position="163"/>
    </location>
</feature>
<dbReference type="SUPFAM" id="SSF55957">
    <property type="entry name" value="Phosphoglucomutase, C-terminal domain"/>
    <property type="match status" value="1"/>
</dbReference>
<comment type="catalytic activity">
    <reaction evidence="16">
        <text>alpha-D-glucose 1,6-bisphosphate + L-seryl-[protein] = O-phospho-L-seryl-[protein] + alpha-D-glucose 6-phosphate</text>
        <dbReference type="Rhea" id="RHEA:68752"/>
        <dbReference type="Rhea" id="RHEA-COMP:9863"/>
        <dbReference type="Rhea" id="RHEA-COMP:11604"/>
        <dbReference type="ChEBI" id="CHEBI:29999"/>
        <dbReference type="ChEBI" id="CHEBI:58225"/>
        <dbReference type="ChEBI" id="CHEBI:58392"/>
        <dbReference type="ChEBI" id="CHEBI:83421"/>
    </reaction>
</comment>
<dbReference type="InterPro" id="IPR005844">
    <property type="entry name" value="A-D-PHexomutase_a/b/a-I"/>
</dbReference>
<dbReference type="SUPFAM" id="SSF53738">
    <property type="entry name" value="Phosphoglucomutase, first 3 domains"/>
    <property type="match status" value="3"/>
</dbReference>
<keyword evidence="11 18" id="KW-0460">Magnesium</keyword>
<dbReference type="CDD" id="cd03085">
    <property type="entry name" value="PGM1"/>
    <property type="match status" value="1"/>
</dbReference>
<dbReference type="GO" id="GO:0009507">
    <property type="term" value="C:chloroplast"/>
    <property type="evidence" value="ECO:0007669"/>
    <property type="project" value="UniProtKB-SubCell"/>
</dbReference>
<reference evidence="22" key="1">
    <citation type="submission" date="2021-01" db="EMBL/GenBank/DDBJ databases">
        <authorList>
            <person name="Corre E."/>
            <person name="Pelletier E."/>
            <person name="Niang G."/>
            <person name="Scheremetjew M."/>
            <person name="Finn R."/>
            <person name="Kale V."/>
            <person name="Holt S."/>
            <person name="Cochrane G."/>
            <person name="Meng A."/>
            <person name="Brown T."/>
            <person name="Cohen L."/>
        </authorList>
    </citation>
    <scope>NUCLEOTIDE SEQUENCE</scope>
    <source>
        <strain evidence="22">CCMP1897</strain>
    </source>
</reference>
<evidence type="ECO:0000256" key="4">
    <source>
        <dbReference type="ARBA" id="ARBA00010231"/>
    </source>
</evidence>
<dbReference type="InterPro" id="IPR016055">
    <property type="entry name" value="A-D-PHexomutase_a/b/a-I/II/III"/>
</dbReference>
<sequence length="565" mass="61219">MSVKAAAVSFDVKSLPTQPIEGQKTGTSGLRKKAAVFAEGNYLANWIQALFNALGEEVQGQTICLGGDGRWFNKDATQIILKLAAGNGLKKVVVAKDAILATPAASAVIRRRGLYGGLIMSASHNPGGPKEDWGIKFNYKNGEPAPEKITDNIYAFTQTMTEYRMADIPDVDISKLGTTDYGGFEVEVIDPVSDYLMLLQEVFDFDMIKGFLSRTDVSMIFDALHAVTGAYAWPIFVEKLGASPGGMHNAVPLEDFGGGHPDPNLTYAKELVALMYADDAPILGAASDGDGDRNMILGKKFFVTPSDSVAMIAANAEACIPYFKSGLKGCARSMPTSGALDRVATVRGLKFFEVPTGWKYFGNLMDAGMCSVCGEESFGTGSDHIREKDGIWAVLAWLSILAHKNKDVPIGGKLVSVEDVAMEHWKEFGRNFFSRYDYENCDSADANKMMDHIRGIIANSAKGTIFGEFELDFADDFEYTDPVDGSVAKKQGLRFVFTDGSRIIFRLSGTGSSGATIRMYIEQYSADPSTYGNDAQESLGPIIKVALGISRLQEFTGRDKPTVIT</sequence>
<evidence type="ECO:0000256" key="11">
    <source>
        <dbReference type="ARBA" id="ARBA00022842"/>
    </source>
</evidence>
<keyword evidence="10 18" id="KW-0479">Metal-binding</keyword>
<dbReference type="AlphaFoldDB" id="A0A7S3XCB7"/>
<evidence type="ECO:0000313" key="22">
    <source>
        <dbReference type="EMBL" id="CAE0609893.1"/>
    </source>
</evidence>
<dbReference type="GO" id="GO:0005829">
    <property type="term" value="C:cytosol"/>
    <property type="evidence" value="ECO:0007669"/>
    <property type="project" value="TreeGrafter"/>
</dbReference>
<dbReference type="EMBL" id="HBIS01004096">
    <property type="protein sequence ID" value="CAE0609893.1"/>
    <property type="molecule type" value="Transcribed_RNA"/>
</dbReference>
<keyword evidence="12" id="KW-0809">Transit peptide</keyword>
<dbReference type="PRINTS" id="PR00509">
    <property type="entry name" value="PGMPMM"/>
</dbReference>
<dbReference type="GO" id="GO:0000287">
    <property type="term" value="F:magnesium ion binding"/>
    <property type="evidence" value="ECO:0007669"/>
    <property type="project" value="InterPro"/>
</dbReference>
<dbReference type="InterPro" id="IPR005846">
    <property type="entry name" value="A-D-PHexomutase_a/b/a-III"/>
</dbReference>
<dbReference type="Pfam" id="PF24947">
    <property type="entry name" value="PGM1_C_vert_fung"/>
    <property type="match status" value="1"/>
</dbReference>
<dbReference type="FunFam" id="3.40.120.10:FF:000009">
    <property type="entry name" value="Phosphoglucomutase, cytoplasmic 1"/>
    <property type="match status" value="1"/>
</dbReference>
<name>A0A7S3XCB7_9CHLO</name>
<evidence type="ECO:0000256" key="10">
    <source>
        <dbReference type="ARBA" id="ARBA00022723"/>
    </source>
</evidence>
<dbReference type="NCBIfam" id="NF005737">
    <property type="entry name" value="PRK07564.1-1"/>
    <property type="match status" value="1"/>
</dbReference>
<evidence type="ECO:0000256" key="9">
    <source>
        <dbReference type="ARBA" id="ARBA00022640"/>
    </source>
</evidence>